<organism evidence="7 8">
    <name type="scientific">Halovibrio salipaludis</name>
    <dbReference type="NCBI Taxonomy" id="2032626"/>
    <lineage>
        <taxon>Bacteria</taxon>
        <taxon>Pseudomonadati</taxon>
        <taxon>Pseudomonadota</taxon>
        <taxon>Gammaproteobacteria</taxon>
        <taxon>Oceanospirillales</taxon>
        <taxon>Halomonadaceae</taxon>
        <taxon>Halovibrio</taxon>
    </lineage>
</organism>
<protein>
    <recommendedName>
        <fullName evidence="9">TonB C-terminal domain-containing protein</fullName>
    </recommendedName>
</protein>
<evidence type="ECO:0000256" key="3">
    <source>
        <dbReference type="ARBA" id="ARBA00022989"/>
    </source>
</evidence>
<evidence type="ECO:0000313" key="8">
    <source>
        <dbReference type="Proteomes" id="UP000218896"/>
    </source>
</evidence>
<dbReference type="Proteomes" id="UP000218896">
    <property type="component" value="Unassembled WGS sequence"/>
</dbReference>
<evidence type="ECO:0008006" key="9">
    <source>
        <dbReference type="Google" id="ProtNLM"/>
    </source>
</evidence>
<keyword evidence="2 6" id="KW-0812">Transmembrane</keyword>
<proteinExistence type="predicted"/>
<keyword evidence="8" id="KW-1185">Reference proteome</keyword>
<comment type="subcellular location">
    <subcellularLocation>
        <location evidence="1">Membrane</location>
        <topology evidence="1">Single-pass membrane protein</topology>
    </subcellularLocation>
</comment>
<name>A0A2A2F5H8_9GAMM</name>
<gene>
    <name evidence="7" type="ORF">CK501_10430</name>
</gene>
<evidence type="ECO:0000256" key="1">
    <source>
        <dbReference type="ARBA" id="ARBA00004167"/>
    </source>
</evidence>
<evidence type="ECO:0000256" key="4">
    <source>
        <dbReference type="ARBA" id="ARBA00023136"/>
    </source>
</evidence>
<feature type="transmembrane region" description="Helical" evidence="6">
    <location>
        <begin position="12"/>
        <end position="35"/>
    </location>
</feature>
<accession>A0A2A2F5H8</accession>
<keyword evidence="3 6" id="KW-1133">Transmembrane helix</keyword>
<dbReference type="SUPFAM" id="SSF74653">
    <property type="entry name" value="TolA/TonB C-terminal domain"/>
    <property type="match status" value="1"/>
</dbReference>
<dbReference type="EMBL" id="NSKD01000004">
    <property type="protein sequence ID" value="PAU80060.1"/>
    <property type="molecule type" value="Genomic_DNA"/>
</dbReference>
<dbReference type="NCBIfam" id="TIGR01352">
    <property type="entry name" value="tonB_Cterm"/>
    <property type="match status" value="1"/>
</dbReference>
<dbReference type="OrthoDB" id="6368008at2"/>
<dbReference type="InterPro" id="IPR006260">
    <property type="entry name" value="TonB/TolA_C"/>
</dbReference>
<dbReference type="RefSeq" id="WP_095617680.1">
    <property type="nucleotide sequence ID" value="NZ_NSKD01000004.1"/>
</dbReference>
<evidence type="ECO:0000313" key="7">
    <source>
        <dbReference type="EMBL" id="PAU80060.1"/>
    </source>
</evidence>
<dbReference type="GO" id="GO:0016020">
    <property type="term" value="C:membrane"/>
    <property type="evidence" value="ECO:0007669"/>
    <property type="project" value="UniProtKB-SubCell"/>
</dbReference>
<keyword evidence="4 6" id="KW-0472">Membrane</keyword>
<evidence type="ECO:0000256" key="2">
    <source>
        <dbReference type="ARBA" id="ARBA00022692"/>
    </source>
</evidence>
<comment type="caution">
    <text evidence="7">The sequence shown here is derived from an EMBL/GenBank/DDBJ whole genome shotgun (WGS) entry which is preliminary data.</text>
</comment>
<dbReference type="AlphaFoldDB" id="A0A2A2F5H8"/>
<feature type="region of interest" description="Disordered" evidence="5">
    <location>
        <begin position="51"/>
        <end position="162"/>
    </location>
</feature>
<evidence type="ECO:0000256" key="5">
    <source>
        <dbReference type="SAM" id="MobiDB-lite"/>
    </source>
</evidence>
<sequence length="255" mass="27494">MTEPPNQQTPYPLVLALSVALFIHVVLGTLVNAWLSLPAPEEPAPAVSVRIASPGSSNQRSPVQPESLPRTRDQQTPRDKAPETSAPEASATTPGETDRSAEPTASPAGEANEKDAPRETATQPEESPSPDRPASNAGPDAPASEADTRTPVTRLSQDDRRERSDYEIALWERIAREVEYTPILAELEGPRDVVLDLRLMTNGALRRARVGTPSGIPELDGVAREAALAATPFPAPPEGRRRFSVRLIFEPARPE</sequence>
<feature type="compositionally biased region" description="Polar residues" evidence="5">
    <location>
        <begin position="54"/>
        <end position="64"/>
    </location>
</feature>
<feature type="compositionally biased region" description="Basic and acidic residues" evidence="5">
    <location>
        <begin position="69"/>
        <end position="82"/>
    </location>
</feature>
<dbReference type="Gene3D" id="3.30.1150.10">
    <property type="match status" value="1"/>
</dbReference>
<reference evidence="7 8" key="1">
    <citation type="submission" date="2017-08" db="EMBL/GenBank/DDBJ databases">
        <title>Halovibrio sewagensis sp. nov., isolated from wastewater of high salinity.</title>
        <authorList>
            <person name="Dong X."/>
            <person name="Zhang G."/>
        </authorList>
    </citation>
    <scope>NUCLEOTIDE SEQUENCE [LARGE SCALE GENOMIC DNA]</scope>
    <source>
        <strain evidence="7 8">YL5-2</strain>
    </source>
</reference>
<evidence type="ECO:0000256" key="6">
    <source>
        <dbReference type="SAM" id="Phobius"/>
    </source>
</evidence>